<keyword evidence="1" id="KW-0808">Transferase</keyword>
<dbReference type="Proteomes" id="UP000190961">
    <property type="component" value="Unassembled WGS sequence"/>
</dbReference>
<dbReference type="SUPFAM" id="SSF81301">
    <property type="entry name" value="Nucleotidyltransferase"/>
    <property type="match status" value="1"/>
</dbReference>
<evidence type="ECO:0000313" key="2">
    <source>
        <dbReference type="Proteomes" id="UP000190961"/>
    </source>
</evidence>
<dbReference type="InterPro" id="IPR043519">
    <property type="entry name" value="NT_sf"/>
</dbReference>
<dbReference type="OrthoDB" id="9799092at2"/>
<organism evidence="1 2">
    <name type="scientific">Ohtaekwangia koreensis</name>
    <dbReference type="NCBI Taxonomy" id="688867"/>
    <lineage>
        <taxon>Bacteria</taxon>
        <taxon>Pseudomonadati</taxon>
        <taxon>Bacteroidota</taxon>
        <taxon>Cytophagia</taxon>
        <taxon>Cytophagales</taxon>
        <taxon>Fulvivirgaceae</taxon>
        <taxon>Ohtaekwangia</taxon>
    </lineage>
</organism>
<dbReference type="STRING" id="688867.SAMN05660236_2246"/>
<dbReference type="Gene3D" id="3.30.460.10">
    <property type="entry name" value="Beta Polymerase, domain 2"/>
    <property type="match status" value="1"/>
</dbReference>
<keyword evidence="2" id="KW-1185">Reference proteome</keyword>
<protein>
    <submittedName>
        <fullName evidence="1">GrpB domain, predicted nucleotidyltransferase, UPF0157 family</fullName>
    </submittedName>
</protein>
<dbReference type="PANTHER" id="PTHR34822">
    <property type="entry name" value="GRPB DOMAIN PROTEIN (AFU_ORTHOLOGUE AFUA_1G01530)"/>
    <property type="match status" value="1"/>
</dbReference>
<dbReference type="GO" id="GO:0016740">
    <property type="term" value="F:transferase activity"/>
    <property type="evidence" value="ECO:0007669"/>
    <property type="project" value="UniProtKB-KW"/>
</dbReference>
<evidence type="ECO:0000313" key="1">
    <source>
        <dbReference type="EMBL" id="SKC63659.1"/>
    </source>
</evidence>
<dbReference type="PANTHER" id="PTHR34822:SF1">
    <property type="entry name" value="GRPB FAMILY PROTEIN"/>
    <property type="match status" value="1"/>
</dbReference>
<accession>A0A1T5KJM4</accession>
<dbReference type="EMBL" id="FUZU01000001">
    <property type="protein sequence ID" value="SKC63659.1"/>
    <property type="molecule type" value="Genomic_DNA"/>
</dbReference>
<proteinExistence type="predicted"/>
<sequence>MNKTLYDLTKEDWNSLFPVKLVEHNPEWRTIYTKEKEKIIKKLGAEIILRIEHFGSTSIQNIKAKPYIDILIQVSSDHLFSEEIIAKLKEIGYTYFKVPERDNISAYMSFGKGYNLNGVKEQIFHIHMCPKDNVMCKQTDFRDYLNSNFERAKQYEALKLELESKYKNDRGAYVLGKTDFINETIKMVK</sequence>
<name>A0A1T5KJM4_9BACT</name>
<dbReference type="AlphaFoldDB" id="A0A1T5KJM4"/>
<reference evidence="1 2" key="1">
    <citation type="submission" date="2017-02" db="EMBL/GenBank/DDBJ databases">
        <authorList>
            <person name="Peterson S.W."/>
        </authorList>
    </citation>
    <scope>NUCLEOTIDE SEQUENCE [LARGE SCALE GENOMIC DNA]</scope>
    <source>
        <strain evidence="1 2">DSM 25262</strain>
    </source>
</reference>
<dbReference type="Pfam" id="PF04229">
    <property type="entry name" value="GrpB"/>
    <property type="match status" value="1"/>
</dbReference>
<dbReference type="InterPro" id="IPR007344">
    <property type="entry name" value="GrpB/CoaE"/>
</dbReference>
<gene>
    <name evidence="1" type="ORF">SAMN05660236_2246</name>
</gene>
<dbReference type="RefSeq" id="WP_079686712.1">
    <property type="nucleotide sequence ID" value="NZ_FUZU01000001.1"/>
</dbReference>